<dbReference type="RefSeq" id="XP_040881738.1">
    <property type="nucleotide sequence ID" value="XM_041024410.1"/>
</dbReference>
<dbReference type="HOGENOM" id="CLU_1885368_0_0_1"/>
<evidence type="ECO:0000313" key="1">
    <source>
        <dbReference type="EMBL" id="KEQ64715.1"/>
    </source>
</evidence>
<keyword evidence="2" id="KW-1185">Reference proteome</keyword>
<proteinExistence type="predicted"/>
<accession>A0A074VVC1</accession>
<protein>
    <submittedName>
        <fullName evidence="1">Uncharacterized protein</fullName>
    </submittedName>
</protein>
<sequence length="135" mass="15253">MPVPDLGARLMKPDQTIRMTLESYSPVWSHENIPQDGLTDSGRLVAEPSLRYLVPFLVFFSLPTSHARRIQRSNFVSLLRDQSAFAQAACSLYLRPFFLEGGDCQNSVNLGNEEPFSSIVFEPMGLENCKSSRRR</sequence>
<dbReference type="AlphaFoldDB" id="A0A074VVC1"/>
<name>A0A074VVC1_AURM1</name>
<reference evidence="1 2" key="1">
    <citation type="journal article" date="2014" name="BMC Genomics">
        <title>Genome sequencing of four Aureobasidium pullulans varieties: biotechnological potential, stress tolerance, and description of new species.</title>
        <authorList>
            <person name="Gostin Ar C."/>
            <person name="Ohm R.A."/>
            <person name="Kogej T."/>
            <person name="Sonjak S."/>
            <person name="Turk M."/>
            <person name="Zajc J."/>
            <person name="Zalar P."/>
            <person name="Grube M."/>
            <person name="Sun H."/>
            <person name="Han J."/>
            <person name="Sharma A."/>
            <person name="Chiniquy J."/>
            <person name="Ngan C.Y."/>
            <person name="Lipzen A."/>
            <person name="Barry K."/>
            <person name="Grigoriev I.V."/>
            <person name="Gunde-Cimerman N."/>
        </authorList>
    </citation>
    <scope>NUCLEOTIDE SEQUENCE [LARGE SCALE GENOMIC DNA]</scope>
    <source>
        <strain evidence="1 2">CBS 110374</strain>
    </source>
</reference>
<gene>
    <name evidence="1" type="ORF">M437DRAFT_64344</name>
</gene>
<evidence type="ECO:0000313" key="2">
    <source>
        <dbReference type="Proteomes" id="UP000030672"/>
    </source>
</evidence>
<dbReference type="Proteomes" id="UP000030672">
    <property type="component" value="Unassembled WGS sequence"/>
</dbReference>
<dbReference type="GeneID" id="63917783"/>
<dbReference type="EMBL" id="KL584828">
    <property type="protein sequence ID" value="KEQ64715.1"/>
    <property type="molecule type" value="Genomic_DNA"/>
</dbReference>
<organism evidence="1 2">
    <name type="scientific">Aureobasidium melanogenum (strain CBS 110374)</name>
    <name type="common">Aureobasidium pullulans var. melanogenum</name>
    <dbReference type="NCBI Taxonomy" id="1043003"/>
    <lineage>
        <taxon>Eukaryota</taxon>
        <taxon>Fungi</taxon>
        <taxon>Dikarya</taxon>
        <taxon>Ascomycota</taxon>
        <taxon>Pezizomycotina</taxon>
        <taxon>Dothideomycetes</taxon>
        <taxon>Dothideomycetidae</taxon>
        <taxon>Dothideales</taxon>
        <taxon>Saccotheciaceae</taxon>
        <taxon>Aureobasidium</taxon>
    </lineage>
</organism>